<evidence type="ECO:0000313" key="7">
    <source>
        <dbReference type="EMBL" id="WOL23336.1"/>
    </source>
</evidence>
<comment type="subcellular location">
    <subcellularLocation>
        <location evidence="1">Host cytoplasm</location>
    </subcellularLocation>
</comment>
<dbReference type="GO" id="GO:0003723">
    <property type="term" value="F:RNA binding"/>
    <property type="evidence" value="ECO:0007669"/>
    <property type="project" value="UniProtKB-KW"/>
</dbReference>
<reference evidence="7" key="1">
    <citation type="submission" date="2024-06" db="EMBL/GenBank/DDBJ databases">
        <title>Multidecadal high mortality disease events in Australian domestic geese associated with an alphaherpesvirus, designated Anatid alphaherpesvirus 2.</title>
        <authorList>
            <person name="Kelly-Bosma M."/>
            <person name="Neave M.J."/>
        </authorList>
    </citation>
    <scope>NUCLEOTIDE SEQUENCE</scope>
    <source>
        <strain evidence="7">ACDP 22-00165</strain>
    </source>
</reference>
<dbReference type="GO" id="GO:0008270">
    <property type="term" value="F:zinc ion binding"/>
    <property type="evidence" value="ECO:0007669"/>
    <property type="project" value="UniProtKB-KW"/>
</dbReference>
<evidence type="ECO:0000256" key="3">
    <source>
        <dbReference type="ARBA" id="ARBA00022723"/>
    </source>
</evidence>
<evidence type="ECO:0000256" key="1">
    <source>
        <dbReference type="ARBA" id="ARBA00004192"/>
    </source>
</evidence>
<evidence type="ECO:0000256" key="6">
    <source>
        <dbReference type="ARBA" id="ARBA00022884"/>
    </source>
</evidence>
<organism evidence="7">
    <name type="scientific">Anatid alphaherpesvirus 2</name>
    <dbReference type="NCBI Taxonomy" id="3080522"/>
    <lineage>
        <taxon>Viruses</taxon>
        <taxon>Duplodnaviria</taxon>
        <taxon>Heunggongvirae</taxon>
        <taxon>Peploviricota</taxon>
        <taxon>Herviviricetes</taxon>
        <taxon>Herpesvirales</taxon>
        <taxon>Orthoherpesviridae</taxon>
        <taxon>Alphaherpesvirinae</taxon>
    </lineage>
</organism>
<sequence>MDGSRVSWDDLLTHGPELRRAFETRSRASAMAVGLREAVVRSETFVETLASVDETLAWIKMHAVLNLPLVSGDPILATAGAVLDALKNKLSPVMTCRHGSNRRSIEDMLRRASPDDVNDPLTLALIMLARLTQVMRHNRGSYSARASDVDPLNSLGDYVPGACMTGILDYLDLHVKTCADHACKLYASYILTPVYTHGKYFYCNDMF</sequence>
<keyword evidence="3" id="KW-0479">Metal-binding</keyword>
<keyword evidence="4" id="KW-0863">Zinc-finger</keyword>
<evidence type="ECO:0000256" key="2">
    <source>
        <dbReference type="ARBA" id="ARBA00008477"/>
    </source>
</evidence>
<accession>A0AAU0K739</accession>
<name>A0AAU0K739_9ALPH</name>
<dbReference type="Pfam" id="PF05459">
    <property type="entry name" value="Herpes_UL69"/>
    <property type="match status" value="1"/>
</dbReference>
<dbReference type="GO" id="GO:0030430">
    <property type="term" value="C:host cell cytoplasm"/>
    <property type="evidence" value="ECO:0007669"/>
    <property type="project" value="UniProtKB-SubCell"/>
</dbReference>
<evidence type="ECO:0000256" key="4">
    <source>
        <dbReference type="ARBA" id="ARBA00022771"/>
    </source>
</evidence>
<dbReference type="EMBL" id="OR540300">
    <property type="protein sequence ID" value="WOL23336.1"/>
    <property type="molecule type" value="Genomic_DNA"/>
</dbReference>
<keyword evidence="6" id="KW-0694">RNA-binding</keyword>
<comment type="similarity">
    <text evidence="2">Belongs to the HHV-1 ICP27 protein family.</text>
</comment>
<proteinExistence type="inferred from homology"/>
<keyword evidence="5" id="KW-0862">Zinc</keyword>
<protein>
    <submittedName>
        <fullName evidence="7">Transcriptional regulator family protein</fullName>
    </submittedName>
</protein>
<evidence type="ECO:0000256" key="5">
    <source>
        <dbReference type="ARBA" id="ARBA00022833"/>
    </source>
</evidence>
<dbReference type="InterPro" id="IPR008648">
    <property type="entry name" value="ICP27-like"/>
</dbReference>
<dbReference type="GO" id="GO:0006355">
    <property type="term" value="P:regulation of DNA-templated transcription"/>
    <property type="evidence" value="ECO:0007669"/>
    <property type="project" value="InterPro"/>
</dbReference>